<accession>W9GTQ1</accession>
<proteinExistence type="predicted"/>
<evidence type="ECO:0000313" key="2">
    <source>
        <dbReference type="Proteomes" id="UP000019486"/>
    </source>
</evidence>
<dbReference type="AlphaFoldDB" id="W9GTQ1"/>
<comment type="caution">
    <text evidence="1">The sequence shown here is derived from an EMBL/GenBank/DDBJ whole genome shotgun (WGS) entry which is preliminary data.</text>
</comment>
<keyword evidence="2" id="KW-1185">Reference proteome</keyword>
<dbReference type="Proteomes" id="UP000019486">
    <property type="component" value="Unassembled WGS sequence"/>
</dbReference>
<name>W9GTQ1_9PROT</name>
<dbReference type="EMBL" id="AVFL01000067">
    <property type="protein sequence ID" value="EWY35812.1"/>
    <property type="molecule type" value="Genomic_DNA"/>
</dbReference>
<organism evidence="1 2">
    <name type="scientific">Skermanella stibiiresistens SB22</name>
    <dbReference type="NCBI Taxonomy" id="1385369"/>
    <lineage>
        <taxon>Bacteria</taxon>
        <taxon>Pseudomonadati</taxon>
        <taxon>Pseudomonadota</taxon>
        <taxon>Alphaproteobacteria</taxon>
        <taxon>Rhodospirillales</taxon>
        <taxon>Azospirillaceae</taxon>
        <taxon>Skermanella</taxon>
    </lineage>
</organism>
<protein>
    <submittedName>
        <fullName evidence="1">Uncharacterized protein</fullName>
    </submittedName>
</protein>
<evidence type="ECO:0000313" key="1">
    <source>
        <dbReference type="EMBL" id="EWY35812.1"/>
    </source>
</evidence>
<dbReference type="STRING" id="1385369.N825_34185"/>
<sequence>MQDYDGTGPVHGYAGNREQAITCYLRRIDPVDRPAPTDVDCDLIDGTYRVTAARSRSIQ</sequence>
<reference evidence="1 2" key="1">
    <citation type="submission" date="2013-08" db="EMBL/GenBank/DDBJ databases">
        <title>The genome sequence of Skermanella stibiiresistens.</title>
        <authorList>
            <person name="Zhu W."/>
            <person name="Wang G."/>
        </authorList>
    </citation>
    <scope>NUCLEOTIDE SEQUENCE [LARGE SCALE GENOMIC DNA]</scope>
    <source>
        <strain evidence="1 2">SB22</strain>
    </source>
</reference>
<gene>
    <name evidence="1" type="ORF">N825_34185</name>
</gene>